<evidence type="ECO:0000313" key="6">
    <source>
        <dbReference type="EMBL" id="MEQ2511089.1"/>
    </source>
</evidence>
<name>A0ABV1G6W7_9FIRM</name>
<dbReference type="Pfam" id="PF00395">
    <property type="entry name" value="SLH"/>
    <property type="match status" value="3"/>
</dbReference>
<gene>
    <name evidence="6" type="ORF">WMO66_07490</name>
</gene>
<reference evidence="6 7" key="1">
    <citation type="submission" date="2024-03" db="EMBL/GenBank/DDBJ databases">
        <title>Human intestinal bacterial collection.</title>
        <authorList>
            <person name="Pauvert C."/>
            <person name="Hitch T.C.A."/>
            <person name="Clavel T."/>
        </authorList>
    </citation>
    <scope>NUCLEOTIDE SEQUENCE [LARGE SCALE GENOMIC DNA]</scope>
    <source>
        <strain evidence="6 7">CLA-AA-H192</strain>
    </source>
</reference>
<keyword evidence="2" id="KW-0677">Repeat</keyword>
<feature type="signal peptide" evidence="4">
    <location>
        <begin position="1"/>
        <end position="28"/>
    </location>
</feature>
<evidence type="ECO:0000259" key="5">
    <source>
        <dbReference type="PROSITE" id="PS51272"/>
    </source>
</evidence>
<sequence length="1865" mass="203422">MRKLSKTLLSLLLIAAMLASFVVLPAAAEEPAAEQPTEAVQAAETQADDAEKSNYELSIVMLDCGRKYFSVDSIKQIIDNAAAAGFNNVMLAVGNDGMRFLLDDMSLTVNGTTYSSEEVAAAIHTGNEAYYNFTTDELTESEMDEIIAYAKTKGLGIIPVINTPGHMDAILDAAEALTGKTCSYNGSARTIDVTNSTAVAFTQAFVQKYVDYFAGKGCKYFNMGADEYANDMFTSGSMGFGNLQNTGKYSYYVEYVNAVAALIKNAGMTPMAFNDGIYFANNTSSGTFDTDIVICYWSNGWSSYTPMPAETLASMGFKMVNTHGDYYWVLGKTNAQCSDTKAAGFDYTSFPGGTVSNPKGAMFCIWADYPGAETEASVISKTADTIAAFGATLPKIDDNKTVSDEATGVSVTAPGLTGITVAAVDKGTELDGKKVAGAWNIELTTENGSYTGSAAVKVPLDGNWTGCTITAGVMNENGGIDYGKDYDIKDGFLTFTAPHFSTVVVLAEPQQKSLVVPTNGTKTVEENGNLTGYTPEYSKNGIVKLDMSYASNVTTMTFTGLANGDVSVTVGNLVYQITVTNESYSSKKTITVAVGETKTETVKGDVTDGKTTVLDDTHAKVDVKYVDQETTETLEKASRLTSGLKVYISDSSNKNFLQLSGETLGNTQEFSEATEWTVGYDSSNGYYLSSNGYYLKYHASTSWSGTTRELAVTTTLKQTSNWDTYVNYCRYSETSELYFEVTGWNGSYTNYYIALSGTDWTVSSSSSSAKGYAYTLKTTPATVNQTTISFTGKKAGTTQVVIGDVLYTIVVQDKAPDDAMTNTSLTLEYWITNSPVYEKASVSSNKTKSITTATDGVSTDAGVDIAQLAPNHAYSNIDGWKDVYYWQAMRLDSNHLQTEKSGVDQTADGTTFTHVRYHAGAWQYKTLDGTWHYFLSTDQAVAYYLQKTKVTTEVETYVKDWGYGTNGTTPDTSSNKGQVALTVAVVYPDGTVSPAEKDMYFKSTTIFNYWDGRDIGIIALKNNEDYTISKITVTDGTRDKNTDNNVWYTSDTITWEKTTLDDGVTKWYNEREVWNKSSGTTPMVNGKNSKETWSAKNTAKLVLIYLEAAEKESNLNVVYYDDTYSKEIISSQIVMSYTQGQEPPTYLNSLKNSGTVTPGKITLEDDAYVTNSSGVNQTFNKNVATVPGVAAQYRSGLYKYVSAEISEDGKTLTLHYKISANNLEKYYVVDFGLPVQFELTDLVNDTNLSKVRISTVTDGNVTYDETTKTFTYTPTEVLKSLATASIAISYTGKEEAILTVGFIPASTVYYEEGFASYSANWVSEGTAHGARQAKEPYGQATNSYGFDPAYRENSANSEGTVARTTTVGSDATFKFNGTGLELYLRTKNTSVNAEDVTNHSYMLVQVYEGSEATTDHLKRMSFVDVNNLFVAKDTGYGYNTPCWTVNDMALNDYTVVVRFVKGQELAIDGFRVTGTQGERYEKAYARDGEANMQTAEIRNMVLAKADVPALADNWYKVGNDVIDAVFDKEDAARISGAVLIKKNYNESTGGTEVTVDKDLVNIGPKNEIYLKQGEAVVMQLTGSYASVQVGMRSLTGDAVTYKINTEEKTMNSTVDMYYKVSLAEGKLVIQNVSGGILALTKLKVTGAGTTTNDVSVETTPEAIRYAMALMRGIDVPQFTDVAEDAWYHDYVYDLVYRGVVNGMTATTYEPEGKLTRAQFVKLLACSLADAETLKTYEGKHPFKDSEGHWAEAYIAWAKDKGIVEGVSATEFDPEAPITREQMATIFGRYALKQGIELPKSENAAGSFPDADKISEYAREFVELMRIAGILNGYEDGTFRPQGNATRAEAAKLFSLFLSITDKLAK</sequence>
<evidence type="ECO:0000256" key="1">
    <source>
        <dbReference type="ARBA" id="ARBA00006285"/>
    </source>
</evidence>
<keyword evidence="3" id="KW-0378">Hydrolase</keyword>
<keyword evidence="7" id="KW-1185">Reference proteome</keyword>
<dbReference type="CDD" id="cd06564">
    <property type="entry name" value="GH20_DspB_LnbB-like"/>
    <property type="match status" value="1"/>
</dbReference>
<evidence type="ECO:0000256" key="3">
    <source>
        <dbReference type="ARBA" id="ARBA00022801"/>
    </source>
</evidence>
<organism evidence="6 7">
    <name type="scientific">Faecousia intestinalis</name>
    <dbReference type="NCBI Taxonomy" id="3133167"/>
    <lineage>
        <taxon>Bacteria</taxon>
        <taxon>Bacillati</taxon>
        <taxon>Bacillota</taxon>
        <taxon>Clostridia</taxon>
        <taxon>Eubacteriales</taxon>
        <taxon>Oscillospiraceae</taxon>
        <taxon>Faecousia</taxon>
    </lineage>
</organism>
<accession>A0ABV1G6W7</accession>
<dbReference type="Gene3D" id="3.20.20.80">
    <property type="entry name" value="Glycosidases"/>
    <property type="match status" value="1"/>
</dbReference>
<proteinExistence type="inferred from homology"/>
<comment type="caution">
    <text evidence="6">The sequence shown here is derived from an EMBL/GenBank/DDBJ whole genome shotgun (WGS) entry which is preliminary data.</text>
</comment>
<dbReference type="InterPro" id="IPR052764">
    <property type="entry name" value="GH20_Enzymes"/>
</dbReference>
<protein>
    <submittedName>
        <fullName evidence="6">S-layer homology domain-containing protein</fullName>
    </submittedName>
</protein>
<dbReference type="RefSeq" id="WP_349135792.1">
    <property type="nucleotide sequence ID" value="NZ_JBBMFF010000210.1"/>
</dbReference>
<evidence type="ECO:0000256" key="4">
    <source>
        <dbReference type="SAM" id="SignalP"/>
    </source>
</evidence>
<dbReference type="InterPro" id="IPR017853">
    <property type="entry name" value="GH"/>
</dbReference>
<feature type="chain" id="PRO_5047222139" evidence="4">
    <location>
        <begin position="29"/>
        <end position="1865"/>
    </location>
</feature>
<dbReference type="PROSITE" id="PS51272">
    <property type="entry name" value="SLH"/>
    <property type="match status" value="3"/>
</dbReference>
<dbReference type="PANTHER" id="PTHR43678:SF1">
    <property type="entry name" value="BETA-N-ACETYLHEXOSAMINIDASE"/>
    <property type="match status" value="1"/>
</dbReference>
<evidence type="ECO:0000313" key="7">
    <source>
        <dbReference type="Proteomes" id="UP001491552"/>
    </source>
</evidence>
<dbReference type="PANTHER" id="PTHR43678">
    <property type="entry name" value="PUTATIVE (AFU_ORTHOLOGUE AFUA_2G00640)-RELATED"/>
    <property type="match status" value="1"/>
</dbReference>
<dbReference type="InterPro" id="IPR001119">
    <property type="entry name" value="SLH_dom"/>
</dbReference>
<feature type="domain" description="SLH" evidence="5">
    <location>
        <begin position="1674"/>
        <end position="1736"/>
    </location>
</feature>
<dbReference type="InterPro" id="IPR015883">
    <property type="entry name" value="Glyco_hydro_20_cat"/>
</dbReference>
<dbReference type="Pfam" id="PF00728">
    <property type="entry name" value="Glyco_hydro_20"/>
    <property type="match status" value="1"/>
</dbReference>
<comment type="similarity">
    <text evidence="1">Belongs to the glycosyl hydrolase 20 family.</text>
</comment>
<evidence type="ECO:0000256" key="2">
    <source>
        <dbReference type="ARBA" id="ARBA00022737"/>
    </source>
</evidence>
<feature type="domain" description="SLH" evidence="5">
    <location>
        <begin position="1804"/>
        <end position="1865"/>
    </location>
</feature>
<dbReference type="EMBL" id="JBBMFF010000210">
    <property type="protein sequence ID" value="MEQ2511089.1"/>
    <property type="molecule type" value="Genomic_DNA"/>
</dbReference>
<feature type="domain" description="SLH" evidence="5">
    <location>
        <begin position="1737"/>
        <end position="1800"/>
    </location>
</feature>
<dbReference type="SUPFAM" id="SSF51445">
    <property type="entry name" value="(Trans)glycosidases"/>
    <property type="match status" value="1"/>
</dbReference>
<dbReference type="Proteomes" id="UP001491552">
    <property type="component" value="Unassembled WGS sequence"/>
</dbReference>
<keyword evidence="4" id="KW-0732">Signal</keyword>